<dbReference type="Proteomes" id="UP001384579">
    <property type="component" value="Unassembled WGS sequence"/>
</dbReference>
<evidence type="ECO:0000313" key="2">
    <source>
        <dbReference type="Proteomes" id="UP001384579"/>
    </source>
</evidence>
<comment type="caution">
    <text evidence="1">The sequence shown here is derived from an EMBL/GenBank/DDBJ whole genome shotgun (WGS) entry which is preliminary data.</text>
</comment>
<reference evidence="1 2" key="1">
    <citation type="journal article" date="2020" name="Harmful Algae">
        <title>Molecular and morphological characterization of a novel dihydroanatoxin-a producing Microcoleus species (cyanobacteria) from the Russian River, California, USA.</title>
        <authorList>
            <person name="Conklin K.Y."/>
            <person name="Stancheva R."/>
            <person name="Otten T.G."/>
            <person name="Fadness R."/>
            <person name="Boyer G.L."/>
            <person name="Read B."/>
            <person name="Zhang X."/>
            <person name="Sheath R.G."/>
        </authorList>
    </citation>
    <scope>NUCLEOTIDE SEQUENCE [LARGE SCALE GENOMIC DNA]</scope>
    <source>
        <strain evidence="1 2">PTRS2</strain>
    </source>
</reference>
<evidence type="ECO:0000313" key="1">
    <source>
        <dbReference type="EMBL" id="MEK0188430.1"/>
    </source>
</evidence>
<accession>A0ABU8YVC5</accession>
<proteinExistence type="predicted"/>
<dbReference type="RefSeq" id="WP_340542087.1">
    <property type="nucleotide sequence ID" value="NZ_JBBLXS010000614.1"/>
</dbReference>
<keyword evidence="2" id="KW-1185">Reference proteome</keyword>
<dbReference type="EMBL" id="JBBLXS010000614">
    <property type="protein sequence ID" value="MEK0188430.1"/>
    <property type="molecule type" value="Genomic_DNA"/>
</dbReference>
<feature type="non-terminal residue" evidence="1">
    <location>
        <position position="1"/>
    </location>
</feature>
<protein>
    <submittedName>
        <fullName evidence="1">DUF790 family protein</fullName>
    </submittedName>
</protein>
<organism evidence="1 2">
    <name type="scientific">Microcoleus anatoxicus PTRS2</name>
    <dbReference type="NCBI Taxonomy" id="2705321"/>
    <lineage>
        <taxon>Bacteria</taxon>
        <taxon>Bacillati</taxon>
        <taxon>Cyanobacteriota</taxon>
        <taxon>Cyanophyceae</taxon>
        <taxon>Oscillatoriophycideae</taxon>
        <taxon>Oscillatoriales</taxon>
        <taxon>Microcoleaceae</taxon>
        <taxon>Microcoleus</taxon>
        <taxon>Microcoleus anatoxicus</taxon>
    </lineage>
</organism>
<dbReference type="Pfam" id="PF05626">
    <property type="entry name" value="DUF790"/>
    <property type="match status" value="1"/>
</dbReference>
<gene>
    <name evidence="1" type="ORF">WMG39_26830</name>
</gene>
<name>A0ABU8YVC5_9CYAN</name>
<dbReference type="InterPro" id="IPR008508">
    <property type="entry name" value="Bax1"/>
</dbReference>
<sequence>ILAISERLNLEKAGVKVKDVPAKVIWFKDKLSPKSVLEVIDD</sequence>